<dbReference type="InterPro" id="IPR002528">
    <property type="entry name" value="MATE_fam"/>
</dbReference>
<keyword evidence="2" id="KW-0813">Transport</keyword>
<feature type="transmembrane region" description="Helical" evidence="10">
    <location>
        <begin position="98"/>
        <end position="120"/>
    </location>
</feature>
<dbReference type="OrthoDB" id="9780160at2"/>
<dbReference type="InterPro" id="IPR050222">
    <property type="entry name" value="MATE_MdtK"/>
</dbReference>
<keyword evidence="6 10" id="KW-1133">Transmembrane helix</keyword>
<feature type="transmembrane region" description="Helical" evidence="10">
    <location>
        <begin position="200"/>
        <end position="223"/>
    </location>
</feature>
<name>A0A4Y6UM71_9PROT</name>
<dbReference type="CDD" id="cd13131">
    <property type="entry name" value="MATE_NorM_like"/>
    <property type="match status" value="1"/>
</dbReference>
<evidence type="ECO:0000256" key="5">
    <source>
        <dbReference type="ARBA" id="ARBA00022692"/>
    </source>
</evidence>
<keyword evidence="7" id="KW-0406">Ion transport</keyword>
<dbReference type="Pfam" id="PF01554">
    <property type="entry name" value="MatE"/>
    <property type="match status" value="2"/>
</dbReference>
<dbReference type="AlphaFoldDB" id="A0A4Y6UM71"/>
<evidence type="ECO:0000313" key="11">
    <source>
        <dbReference type="EMBL" id="QDH17491.1"/>
    </source>
</evidence>
<keyword evidence="3" id="KW-0050">Antiport</keyword>
<feature type="transmembrane region" description="Helical" evidence="10">
    <location>
        <begin position="169"/>
        <end position="194"/>
    </location>
</feature>
<evidence type="ECO:0000256" key="4">
    <source>
        <dbReference type="ARBA" id="ARBA00022475"/>
    </source>
</evidence>
<feature type="transmembrane region" description="Helical" evidence="10">
    <location>
        <begin position="397"/>
        <end position="418"/>
    </location>
</feature>
<feature type="transmembrane region" description="Helical" evidence="10">
    <location>
        <begin position="284"/>
        <end position="303"/>
    </location>
</feature>
<feature type="transmembrane region" description="Helical" evidence="10">
    <location>
        <begin position="324"/>
        <end position="344"/>
    </location>
</feature>
<keyword evidence="5 10" id="KW-0812">Transmembrane</keyword>
<keyword evidence="8 10" id="KW-0472">Membrane</keyword>
<dbReference type="RefSeq" id="WP_141461489.1">
    <property type="nucleotide sequence ID" value="NZ_CP038141.1"/>
</dbReference>
<evidence type="ECO:0000256" key="1">
    <source>
        <dbReference type="ARBA" id="ARBA00004429"/>
    </source>
</evidence>
<evidence type="ECO:0000313" key="12">
    <source>
        <dbReference type="Proteomes" id="UP000316313"/>
    </source>
</evidence>
<evidence type="ECO:0000256" key="9">
    <source>
        <dbReference type="ARBA" id="ARBA00031636"/>
    </source>
</evidence>
<sequence length="461" mass="49401">MHKKTTNPTSISGHITALMRIALPLAFSQLSEMSMGVTDTILLGSLGVTEVAIGGLAGTFFFTTMVTCQALLGGGGVLLSHGRGAEDYGHKAYAGKDVVTAIIFLGLLIFVPCALLLWFVEPLFTWLGEPHDVVVQGSQFIHILLISLLPYMTVIGAVRVILPALGAEALLLWMMPAMAICNGLANATLIYGWFGIPAFGLFGSATATTLTAWILSIAMLALCKREPRIRSVMHVGALDWSIVKELLQLGVPMMFGAAAEILMFQITSLRAGELGTHSSAAHQVVINIGALMFMVSLAIGQATNVRVAYWRGAGKLNQSRRATIWGTIIVLIWGACASSLLLIWPDKILSLYFSHHPADPETAQLVVLLLKIAGIYQIGDGLQTVFNGALRGYGDTIWPMILAVLSYGLVGLALGGWLAFQQHWGVEGLWVGMALALGVTSLGFGARLLIIMRSYKRTQIA</sequence>
<dbReference type="GO" id="GO:0005886">
    <property type="term" value="C:plasma membrane"/>
    <property type="evidence" value="ECO:0007669"/>
    <property type="project" value="UniProtKB-SubCell"/>
</dbReference>
<dbReference type="NCBIfam" id="TIGR00797">
    <property type="entry name" value="matE"/>
    <property type="match status" value="1"/>
</dbReference>
<dbReference type="PANTHER" id="PTHR43298:SF2">
    <property type="entry name" value="FMN_FAD EXPORTER YEEO-RELATED"/>
    <property type="match status" value="1"/>
</dbReference>
<dbReference type="GO" id="GO:0006811">
    <property type="term" value="P:monoatomic ion transport"/>
    <property type="evidence" value="ECO:0007669"/>
    <property type="project" value="UniProtKB-KW"/>
</dbReference>
<comment type="subcellular location">
    <subcellularLocation>
        <location evidence="1">Cell inner membrane</location>
        <topology evidence="1">Multi-pass membrane protein</topology>
    </subcellularLocation>
</comment>
<gene>
    <name evidence="11" type="ORF">E3D00_07900</name>
</gene>
<feature type="transmembrane region" description="Helical" evidence="10">
    <location>
        <begin position="246"/>
        <end position="264"/>
    </location>
</feature>
<dbReference type="GO" id="GO:0042910">
    <property type="term" value="F:xenobiotic transmembrane transporter activity"/>
    <property type="evidence" value="ECO:0007669"/>
    <property type="project" value="InterPro"/>
</dbReference>
<evidence type="ECO:0000256" key="10">
    <source>
        <dbReference type="SAM" id="Phobius"/>
    </source>
</evidence>
<keyword evidence="4" id="KW-1003">Cell membrane</keyword>
<protein>
    <recommendedName>
        <fullName evidence="9">Multidrug-efflux transporter</fullName>
    </recommendedName>
</protein>
<dbReference type="EMBL" id="CP038141">
    <property type="protein sequence ID" value="QDH17491.1"/>
    <property type="molecule type" value="Genomic_DNA"/>
</dbReference>
<evidence type="ECO:0000256" key="2">
    <source>
        <dbReference type="ARBA" id="ARBA00022448"/>
    </source>
</evidence>
<evidence type="ECO:0000256" key="7">
    <source>
        <dbReference type="ARBA" id="ARBA00023065"/>
    </source>
</evidence>
<proteinExistence type="predicted"/>
<feature type="transmembrane region" description="Helical" evidence="10">
    <location>
        <begin position="364"/>
        <end position="385"/>
    </location>
</feature>
<dbReference type="PIRSF" id="PIRSF006603">
    <property type="entry name" value="DinF"/>
    <property type="match status" value="1"/>
</dbReference>
<evidence type="ECO:0000256" key="3">
    <source>
        <dbReference type="ARBA" id="ARBA00022449"/>
    </source>
</evidence>
<feature type="transmembrane region" description="Helical" evidence="10">
    <location>
        <begin position="430"/>
        <end position="450"/>
    </location>
</feature>
<reference evidence="11 12" key="1">
    <citation type="submission" date="2019-03" db="EMBL/GenBank/DDBJ databases">
        <title>The complete genome sequence of Swingsia samuiensis NBRC107927(T).</title>
        <authorList>
            <person name="Chua K.-O."/>
            <person name="Chan K.-G."/>
            <person name="See-Too W.-S."/>
        </authorList>
    </citation>
    <scope>NUCLEOTIDE SEQUENCE [LARGE SCALE GENOMIC DNA]</scope>
    <source>
        <strain evidence="11 12">AH83</strain>
    </source>
</reference>
<dbReference type="InterPro" id="IPR048279">
    <property type="entry name" value="MdtK-like"/>
</dbReference>
<dbReference type="GO" id="GO:0015297">
    <property type="term" value="F:antiporter activity"/>
    <property type="evidence" value="ECO:0007669"/>
    <property type="project" value="UniProtKB-KW"/>
</dbReference>
<dbReference type="PANTHER" id="PTHR43298">
    <property type="entry name" value="MULTIDRUG RESISTANCE PROTEIN NORM-RELATED"/>
    <property type="match status" value="1"/>
</dbReference>
<organism evidence="11 12">
    <name type="scientific">Swingsia samuiensis</name>
    <dbReference type="NCBI Taxonomy" id="1293412"/>
    <lineage>
        <taxon>Bacteria</taxon>
        <taxon>Pseudomonadati</taxon>
        <taxon>Pseudomonadota</taxon>
        <taxon>Alphaproteobacteria</taxon>
        <taxon>Acetobacterales</taxon>
        <taxon>Acetobacteraceae</taxon>
        <taxon>Swingsia</taxon>
    </lineage>
</organism>
<dbReference type="Proteomes" id="UP000316313">
    <property type="component" value="Chromosome"/>
</dbReference>
<keyword evidence="12" id="KW-1185">Reference proteome</keyword>
<feature type="transmembrane region" description="Helical" evidence="10">
    <location>
        <begin position="51"/>
        <end position="78"/>
    </location>
</feature>
<evidence type="ECO:0000256" key="8">
    <source>
        <dbReference type="ARBA" id="ARBA00023136"/>
    </source>
</evidence>
<accession>A0A4Y6UM71</accession>
<evidence type="ECO:0000256" key="6">
    <source>
        <dbReference type="ARBA" id="ARBA00022989"/>
    </source>
</evidence>
<dbReference type="KEGG" id="ssam:E3D00_07900"/>
<feature type="transmembrane region" description="Helical" evidence="10">
    <location>
        <begin position="140"/>
        <end position="162"/>
    </location>
</feature>